<proteinExistence type="predicted"/>
<dbReference type="EMBL" id="QGKY02000094">
    <property type="protein sequence ID" value="KAF2603731.1"/>
    <property type="molecule type" value="Genomic_DNA"/>
</dbReference>
<gene>
    <name evidence="1" type="ORF">F2Q70_00025620</name>
</gene>
<reference evidence="1" key="1">
    <citation type="submission" date="2019-12" db="EMBL/GenBank/DDBJ databases">
        <title>Genome sequencing and annotation of Brassica cretica.</title>
        <authorList>
            <person name="Studholme D.J."/>
            <person name="Sarris P.F."/>
        </authorList>
    </citation>
    <scope>NUCLEOTIDE SEQUENCE</scope>
    <source>
        <strain evidence="1">PFS-102/07</strain>
        <tissue evidence="1">Leaf</tissue>
    </source>
</reference>
<name>A0A8S9LCC6_BRACR</name>
<accession>A0A8S9LCC6</accession>
<dbReference type="AlphaFoldDB" id="A0A8S9LCC6"/>
<comment type="caution">
    <text evidence="1">The sequence shown here is derived from an EMBL/GenBank/DDBJ whole genome shotgun (WGS) entry which is preliminary data.</text>
</comment>
<organism evidence="1">
    <name type="scientific">Brassica cretica</name>
    <name type="common">Mustard</name>
    <dbReference type="NCBI Taxonomy" id="69181"/>
    <lineage>
        <taxon>Eukaryota</taxon>
        <taxon>Viridiplantae</taxon>
        <taxon>Streptophyta</taxon>
        <taxon>Embryophyta</taxon>
        <taxon>Tracheophyta</taxon>
        <taxon>Spermatophyta</taxon>
        <taxon>Magnoliopsida</taxon>
        <taxon>eudicotyledons</taxon>
        <taxon>Gunneridae</taxon>
        <taxon>Pentapetalae</taxon>
        <taxon>rosids</taxon>
        <taxon>malvids</taxon>
        <taxon>Brassicales</taxon>
        <taxon>Brassicaceae</taxon>
        <taxon>Brassiceae</taxon>
        <taxon>Brassica</taxon>
    </lineage>
</organism>
<evidence type="ECO:0000313" key="1">
    <source>
        <dbReference type="EMBL" id="KAF2603731.1"/>
    </source>
</evidence>
<protein>
    <submittedName>
        <fullName evidence="1">Uncharacterized protein</fullName>
    </submittedName>
</protein>
<sequence length="146" mass="16259">MASPQSLTGLWSWWSRSAAAVVFVLLYGGVGNLAQWPGSCGFVSFLKGCRLWLLRGCSLPHHFEYPCFVSLHNLWGRRRSGFSEVQRLFGQSSVTISTRSLAVWCLGALYISTRCYEALSKLFSDGSLSLRADRRGSQNYRVLALG</sequence>